<keyword evidence="3" id="KW-1185">Reference proteome</keyword>
<reference evidence="2 3" key="1">
    <citation type="submission" date="2024-07" db="EMBL/GenBank/DDBJ databases">
        <title>Section-level genome sequencing and comparative genomics of Aspergillus sections Usti and Cavernicolus.</title>
        <authorList>
            <consortium name="Lawrence Berkeley National Laboratory"/>
            <person name="Nybo J.L."/>
            <person name="Vesth T.C."/>
            <person name="Theobald S."/>
            <person name="Frisvad J.C."/>
            <person name="Larsen T.O."/>
            <person name="Kjaerboelling I."/>
            <person name="Rothschild-Mancinelli K."/>
            <person name="Lyhne E.K."/>
            <person name="Kogle M.E."/>
            <person name="Barry K."/>
            <person name="Clum A."/>
            <person name="Na H."/>
            <person name="Ledsgaard L."/>
            <person name="Lin J."/>
            <person name="Lipzen A."/>
            <person name="Kuo A."/>
            <person name="Riley R."/>
            <person name="Mondo S."/>
            <person name="Labutti K."/>
            <person name="Haridas S."/>
            <person name="Pangalinan J."/>
            <person name="Salamov A.A."/>
            <person name="Simmons B.A."/>
            <person name="Magnuson J.K."/>
            <person name="Chen J."/>
            <person name="Drula E."/>
            <person name="Henrissat B."/>
            <person name="Wiebenga A."/>
            <person name="Lubbers R.J."/>
            <person name="Gomes A.C."/>
            <person name="Makela M.R."/>
            <person name="Stajich J."/>
            <person name="Grigoriev I.V."/>
            <person name="Mortensen U.H."/>
            <person name="De Vries R.P."/>
            <person name="Baker S.E."/>
            <person name="Andersen M.R."/>
        </authorList>
    </citation>
    <scope>NUCLEOTIDE SEQUENCE [LARGE SCALE GENOMIC DNA]</scope>
    <source>
        <strain evidence="2 3">CBS 588.65</strain>
    </source>
</reference>
<sequence>MPITLNTAPHGPRAWQDRRASTAAELFARSCPEDYRKSQNIMQSSFPMEFPYDSHISASQHGFIWALVAAYSRHHNLIIRPEDIWFSILTQLSFYINAHAEELRSIFVSHEGQKELTVTAVGTIRSVDLGALAVEMTERIDENLVDKEFRDWLLPDFTTTTRSDTIAAAVLMMGTLQKYFSYTMQLTCGIPSVTLLGEKEDWEKLVKRLDRLPLLGDEPARFAELLRPVLGCFVASFEKPEAPEVLDFWSRCAHRESMGSGTSYLCGWVSVFCFWDEEGELVRAGQVQLERLYLPPPPPPPPRLPTHPNSTSSEPPHLEPMRSAFEEKFNPRAGEGVLKDALSRKVDMENVPSGFASVPVKVNDNGTVYETMMLAGLVGIQATSTGVTLERNDATMHRSAWNATAEAVGNSVANPTAETGLDSVQPVAGWWMYEKANGKRRKGNFFSQWGNSDVMKRLRVPSFPPPPGVPGTS</sequence>
<dbReference type="EMBL" id="JBFXLT010000166">
    <property type="protein sequence ID" value="KAL2802738.1"/>
    <property type="molecule type" value="Genomic_DNA"/>
</dbReference>
<dbReference type="PANTHER" id="PTHR31252">
    <property type="entry name" value="DUF4419 DOMAIN-CONTAINING PROTEIN"/>
    <property type="match status" value="1"/>
</dbReference>
<dbReference type="Proteomes" id="UP001610334">
    <property type="component" value="Unassembled WGS sequence"/>
</dbReference>
<feature type="region of interest" description="Disordered" evidence="1">
    <location>
        <begin position="293"/>
        <end position="319"/>
    </location>
</feature>
<dbReference type="InterPro" id="IPR025533">
    <property type="entry name" value="DUF4419"/>
</dbReference>
<feature type="compositionally biased region" description="Pro residues" evidence="1">
    <location>
        <begin position="294"/>
        <end position="305"/>
    </location>
</feature>
<evidence type="ECO:0000256" key="1">
    <source>
        <dbReference type="SAM" id="MobiDB-lite"/>
    </source>
</evidence>
<evidence type="ECO:0000313" key="3">
    <source>
        <dbReference type="Proteomes" id="UP001610334"/>
    </source>
</evidence>
<accession>A0ABR4GUJ8</accession>
<protein>
    <submittedName>
        <fullName evidence="2">Uncharacterized protein</fullName>
    </submittedName>
</protein>
<name>A0ABR4GUJ8_9EURO</name>
<proteinExistence type="predicted"/>
<evidence type="ECO:0000313" key="2">
    <source>
        <dbReference type="EMBL" id="KAL2802738.1"/>
    </source>
</evidence>
<organism evidence="2 3">
    <name type="scientific">Aspergillus granulosus</name>
    <dbReference type="NCBI Taxonomy" id="176169"/>
    <lineage>
        <taxon>Eukaryota</taxon>
        <taxon>Fungi</taxon>
        <taxon>Dikarya</taxon>
        <taxon>Ascomycota</taxon>
        <taxon>Pezizomycotina</taxon>
        <taxon>Eurotiomycetes</taxon>
        <taxon>Eurotiomycetidae</taxon>
        <taxon>Eurotiales</taxon>
        <taxon>Aspergillaceae</taxon>
        <taxon>Aspergillus</taxon>
        <taxon>Aspergillus subgen. Nidulantes</taxon>
    </lineage>
</organism>
<comment type="caution">
    <text evidence="2">The sequence shown here is derived from an EMBL/GenBank/DDBJ whole genome shotgun (WGS) entry which is preliminary data.</text>
</comment>
<gene>
    <name evidence="2" type="ORF">BJX63DRAFT_414082</name>
</gene>
<dbReference type="Pfam" id="PF14388">
    <property type="entry name" value="DUF4419"/>
    <property type="match status" value="1"/>
</dbReference>
<dbReference type="PANTHER" id="PTHR31252:SF11">
    <property type="entry name" value="DUF4419 DOMAIN-CONTAINING PROTEIN"/>
    <property type="match status" value="1"/>
</dbReference>